<evidence type="ECO:0000313" key="1">
    <source>
        <dbReference type="EMBL" id="EKF73874.1"/>
    </source>
</evidence>
<sequence>MYRTWMFCFALYVIAGCDNGVDVQASLDSKPTGQLTGTYHVERRCNGLGAAAVDFTPRGQGGTYYLLIRGGDGDSSYAAIDHLELSPFWNSDNSDIKTTNDGLLKYRWVARLTKESGWLDNATGVAELPNRTSVIYDAEKNRFFLEKDCGDHGRDLEHAYLHVENRLVLHDLNLAMAKARKRMLHDANQRYIDQRGNYQGASGANGLSKGHPDRNQHLLNVAALMIKDAEEKVPELAPLVAGQRPAGARGQYYKQELPAYLQAAARAHARWYIDAADIRLDWFHGAYPEGEAAIREGMKNLQIAYLRLASE</sequence>
<protein>
    <recommendedName>
        <fullName evidence="3">Lipoprotein</fullName>
    </recommendedName>
</protein>
<keyword evidence="2" id="KW-1185">Reference proteome</keyword>
<dbReference type="PROSITE" id="PS51257">
    <property type="entry name" value="PROKAR_LIPOPROTEIN"/>
    <property type="match status" value="1"/>
</dbReference>
<evidence type="ECO:0000313" key="2">
    <source>
        <dbReference type="Proteomes" id="UP000010164"/>
    </source>
</evidence>
<name>L0WA61_9GAMM</name>
<dbReference type="OrthoDB" id="9826898at2"/>
<evidence type="ECO:0008006" key="3">
    <source>
        <dbReference type="Google" id="ProtNLM"/>
    </source>
</evidence>
<dbReference type="Proteomes" id="UP000010164">
    <property type="component" value="Unassembled WGS sequence"/>
</dbReference>
<accession>L0WA61</accession>
<dbReference type="EMBL" id="AMRJ01000018">
    <property type="protein sequence ID" value="EKF73874.1"/>
    <property type="molecule type" value="Genomic_DNA"/>
</dbReference>
<comment type="caution">
    <text evidence="1">The sequence shown here is derived from an EMBL/GenBank/DDBJ whole genome shotgun (WGS) entry which is preliminary data.</text>
</comment>
<gene>
    <name evidence="1" type="ORF">A11A3_11713</name>
</gene>
<proteinExistence type="predicted"/>
<dbReference type="RefSeq" id="WP_008929517.1">
    <property type="nucleotide sequence ID" value="NZ_AMRJ01000018.1"/>
</dbReference>
<organism evidence="1 2">
    <name type="scientific">Alcanivorax hongdengensis A-11-3</name>
    <dbReference type="NCBI Taxonomy" id="1177179"/>
    <lineage>
        <taxon>Bacteria</taxon>
        <taxon>Pseudomonadati</taxon>
        <taxon>Pseudomonadota</taxon>
        <taxon>Gammaproteobacteria</taxon>
        <taxon>Oceanospirillales</taxon>
        <taxon>Alcanivoracaceae</taxon>
        <taxon>Alcanivorax</taxon>
    </lineage>
</organism>
<dbReference type="AlphaFoldDB" id="L0WA61"/>
<reference evidence="1 2" key="1">
    <citation type="journal article" date="2012" name="J. Bacteriol.">
        <title>Genome Sequence of the Alkane-Degrading Bacterium Alcanivorax hongdengensis Type Strain A-11-3.</title>
        <authorList>
            <person name="Lai Q."/>
            <person name="Shao Z."/>
        </authorList>
    </citation>
    <scope>NUCLEOTIDE SEQUENCE [LARGE SCALE GENOMIC DNA]</scope>
    <source>
        <strain evidence="1 2">A-11-3</strain>
    </source>
</reference>
<dbReference type="STRING" id="1177179.A11A3_11713"/>